<proteinExistence type="predicted"/>
<dbReference type="InterPro" id="IPR000832">
    <property type="entry name" value="GPCR_2_secretin-like"/>
</dbReference>
<feature type="transmembrane region" description="Helical" evidence="5">
    <location>
        <begin position="351"/>
        <end position="371"/>
    </location>
</feature>
<dbReference type="EMBL" id="CADEPI010000308">
    <property type="protein sequence ID" value="CAB3383419.1"/>
    <property type="molecule type" value="Genomic_DNA"/>
</dbReference>
<protein>
    <recommendedName>
        <fullName evidence="7">G-protein coupled receptors family 2 profile 2 domain-containing protein</fullName>
    </recommendedName>
</protein>
<reference evidence="8 9" key="1">
    <citation type="submission" date="2020-04" db="EMBL/GenBank/DDBJ databases">
        <authorList>
            <person name="Alioto T."/>
            <person name="Alioto T."/>
            <person name="Gomez Garrido J."/>
        </authorList>
    </citation>
    <scope>NUCLEOTIDE SEQUENCE [LARGE SCALE GENOMIC DNA]</scope>
</reference>
<evidence type="ECO:0000256" key="5">
    <source>
        <dbReference type="SAM" id="Phobius"/>
    </source>
</evidence>
<keyword evidence="2 5" id="KW-0812">Transmembrane</keyword>
<dbReference type="GO" id="GO:0007166">
    <property type="term" value="P:cell surface receptor signaling pathway"/>
    <property type="evidence" value="ECO:0007669"/>
    <property type="project" value="InterPro"/>
</dbReference>
<evidence type="ECO:0000256" key="2">
    <source>
        <dbReference type="ARBA" id="ARBA00022692"/>
    </source>
</evidence>
<feature type="signal peptide" evidence="6">
    <location>
        <begin position="1"/>
        <end position="16"/>
    </location>
</feature>
<feature type="transmembrane region" description="Helical" evidence="5">
    <location>
        <begin position="299"/>
        <end position="317"/>
    </location>
</feature>
<feature type="transmembrane region" description="Helical" evidence="5">
    <location>
        <begin position="226"/>
        <end position="245"/>
    </location>
</feature>
<evidence type="ECO:0000256" key="6">
    <source>
        <dbReference type="SAM" id="SignalP"/>
    </source>
</evidence>
<evidence type="ECO:0000259" key="7">
    <source>
        <dbReference type="PROSITE" id="PS50261"/>
    </source>
</evidence>
<dbReference type="InterPro" id="IPR051384">
    <property type="entry name" value="Mth_GPCR"/>
</dbReference>
<dbReference type="GO" id="GO:0005886">
    <property type="term" value="C:plasma membrane"/>
    <property type="evidence" value="ECO:0007669"/>
    <property type="project" value="TreeGrafter"/>
</dbReference>
<dbReference type="PANTHER" id="PTHR47154:SF2">
    <property type="entry name" value="G-PROTEIN COUPLED RECEPTOR MTH-RELATED"/>
    <property type="match status" value="1"/>
</dbReference>
<sequence length="494" mass="56287">MEASLVLVLLFASALGDEFCDKHLRAKVANGTRLQNGTLEVELDGGNRTVFYENGTFWQEKGFWWVCPCAKGNNCIRICNKSLISKLNITTSAMPESIEVWNSDRGENQKVLMSKHFKILHEADSGCAEEHGFLFDQQFRILSDGSLFVPNSENSTEGIELNTAESCLIPQRSNEFRVYVCEQPADEGLKFQIYKILVAISVVFLTMTLVALCVSPERHSVHMRSVVFQSGSLLVAFVGTLFNYATGHDSNFYVCRITAYVIQFASLASFFWLNVMCIDIYNTFAGFNERTSDLAFVKLSVYAWCTPLLISIITVAVDCLSKDKWFSPGIGIPGESKESCWFKDVWSQLLYFYGPVLLLLLVNCFLFFLTVRSLTRAKQQVDSVMSKEDSQVAAKKDRAQLRLFVRLFLLMGCTWFLEIFSWAVGGQPTYVWYLPDAINGLRGVFIFWFCVLSNEKRRTPIRQRINTLSSRMKTRSQFSSLNIYSNRRSYMLNQ</sequence>
<feature type="transmembrane region" description="Helical" evidence="5">
    <location>
        <begin position="403"/>
        <end position="424"/>
    </location>
</feature>
<accession>A0A8S1DLM3</accession>
<organism evidence="8 9">
    <name type="scientific">Cloeon dipterum</name>
    <dbReference type="NCBI Taxonomy" id="197152"/>
    <lineage>
        <taxon>Eukaryota</taxon>
        <taxon>Metazoa</taxon>
        <taxon>Ecdysozoa</taxon>
        <taxon>Arthropoda</taxon>
        <taxon>Hexapoda</taxon>
        <taxon>Insecta</taxon>
        <taxon>Pterygota</taxon>
        <taxon>Palaeoptera</taxon>
        <taxon>Ephemeroptera</taxon>
        <taxon>Pisciforma</taxon>
        <taxon>Baetidae</taxon>
        <taxon>Cloeon</taxon>
    </lineage>
</organism>
<comment type="caution">
    <text evidence="8">The sequence shown here is derived from an EMBL/GenBank/DDBJ whole genome shotgun (WGS) entry which is preliminary data.</text>
</comment>
<feature type="transmembrane region" description="Helical" evidence="5">
    <location>
        <begin position="193"/>
        <end position="214"/>
    </location>
</feature>
<evidence type="ECO:0000256" key="4">
    <source>
        <dbReference type="ARBA" id="ARBA00023136"/>
    </source>
</evidence>
<dbReference type="SUPFAM" id="SSF81321">
    <property type="entry name" value="Family A G protein-coupled receptor-like"/>
    <property type="match status" value="1"/>
</dbReference>
<dbReference type="CDD" id="cd15039">
    <property type="entry name" value="7tmB3_Methuselah-like"/>
    <property type="match status" value="1"/>
</dbReference>
<dbReference type="Proteomes" id="UP000494165">
    <property type="component" value="Unassembled WGS sequence"/>
</dbReference>
<keyword evidence="4 5" id="KW-0472">Membrane</keyword>
<keyword evidence="3 5" id="KW-1133">Transmembrane helix</keyword>
<dbReference type="OrthoDB" id="6082634at2759"/>
<evidence type="ECO:0000313" key="9">
    <source>
        <dbReference type="Proteomes" id="UP000494165"/>
    </source>
</evidence>
<evidence type="ECO:0000256" key="1">
    <source>
        <dbReference type="ARBA" id="ARBA00004141"/>
    </source>
</evidence>
<dbReference type="Gene3D" id="1.20.1070.10">
    <property type="entry name" value="Rhodopsin 7-helix transmembrane proteins"/>
    <property type="match status" value="1"/>
</dbReference>
<comment type="subcellular location">
    <subcellularLocation>
        <location evidence="1">Membrane</location>
        <topology evidence="1">Multi-pass membrane protein</topology>
    </subcellularLocation>
</comment>
<dbReference type="PANTHER" id="PTHR47154">
    <property type="entry name" value="G-PROTEIN COUPLED RECEPTOR MTH-RELATED"/>
    <property type="match status" value="1"/>
</dbReference>
<feature type="transmembrane region" description="Helical" evidence="5">
    <location>
        <begin position="257"/>
        <end position="278"/>
    </location>
</feature>
<feature type="chain" id="PRO_5035818402" description="G-protein coupled receptors family 2 profile 2 domain-containing protein" evidence="6">
    <location>
        <begin position="17"/>
        <end position="494"/>
    </location>
</feature>
<keyword evidence="9" id="KW-1185">Reference proteome</keyword>
<keyword evidence="6" id="KW-0732">Signal</keyword>
<gene>
    <name evidence="8" type="ORF">CLODIP_2_CD10465</name>
</gene>
<dbReference type="PROSITE" id="PS50261">
    <property type="entry name" value="G_PROTEIN_RECEP_F2_4"/>
    <property type="match status" value="1"/>
</dbReference>
<feature type="transmembrane region" description="Helical" evidence="5">
    <location>
        <begin position="430"/>
        <end position="452"/>
    </location>
</feature>
<feature type="domain" description="G-protein coupled receptors family 2 profile 2" evidence="7">
    <location>
        <begin position="190"/>
        <end position="454"/>
    </location>
</feature>
<dbReference type="AlphaFoldDB" id="A0A8S1DLM3"/>
<evidence type="ECO:0000313" key="8">
    <source>
        <dbReference type="EMBL" id="CAB3383419.1"/>
    </source>
</evidence>
<dbReference type="InterPro" id="IPR017981">
    <property type="entry name" value="GPCR_2-like_7TM"/>
</dbReference>
<dbReference type="GO" id="GO:0008528">
    <property type="term" value="F:G protein-coupled peptide receptor activity"/>
    <property type="evidence" value="ECO:0007669"/>
    <property type="project" value="TreeGrafter"/>
</dbReference>
<dbReference type="Pfam" id="PF00002">
    <property type="entry name" value="7tm_2"/>
    <property type="match status" value="1"/>
</dbReference>
<name>A0A8S1DLM3_9INSE</name>
<evidence type="ECO:0000256" key="3">
    <source>
        <dbReference type="ARBA" id="ARBA00022989"/>
    </source>
</evidence>